<evidence type="ECO:0000256" key="1">
    <source>
        <dbReference type="SAM" id="MobiDB-lite"/>
    </source>
</evidence>
<proteinExistence type="predicted"/>
<feature type="region of interest" description="Disordered" evidence="1">
    <location>
        <begin position="81"/>
        <end position="102"/>
    </location>
</feature>
<protein>
    <submittedName>
        <fullName evidence="2">Uncharacterized protein</fullName>
    </submittedName>
</protein>
<sequence>MDAVLQSHKDLTRSKCICANCGTKVIGQAVLVNSEEQHDKHSETLDGTTSVLEASSINHSNNSGTTTPVLKEKHDAGALDSIREPDEELQETQTPRTSNIPIAEHLVSQSANDLSFRLNVDNDNDRFGSPGIFSDRPSPSVDPPNSKVKPKPKPVKKSNGGSKDSTEVNGLKRTVHLQGNDTGGDDKKLAMSVLAKLPNKSVTPASPSARSGSQYSGRESPAASATHSVSSLAGHSPNGLTKPVIRRPSKPGSAEQIAKKLSLQSQQQLSLNSDSSIRSRPLDKEEGIIDVDGEDPDSSSSDSLDN</sequence>
<organism evidence="2 3">
    <name type="scientific">Clathrus columnatus</name>
    <dbReference type="NCBI Taxonomy" id="1419009"/>
    <lineage>
        <taxon>Eukaryota</taxon>
        <taxon>Fungi</taxon>
        <taxon>Dikarya</taxon>
        <taxon>Basidiomycota</taxon>
        <taxon>Agaricomycotina</taxon>
        <taxon>Agaricomycetes</taxon>
        <taxon>Phallomycetidae</taxon>
        <taxon>Phallales</taxon>
        <taxon>Clathraceae</taxon>
        <taxon>Clathrus</taxon>
    </lineage>
</organism>
<dbReference type="EMBL" id="BPWL01000004">
    <property type="protein sequence ID" value="GJJ09576.1"/>
    <property type="molecule type" value="Genomic_DNA"/>
</dbReference>
<evidence type="ECO:0000313" key="2">
    <source>
        <dbReference type="EMBL" id="GJJ09576.1"/>
    </source>
</evidence>
<feature type="compositionally biased region" description="Polar residues" evidence="1">
    <location>
        <begin position="200"/>
        <end position="233"/>
    </location>
</feature>
<name>A0AAV5AAN7_9AGAM</name>
<reference evidence="2" key="1">
    <citation type="submission" date="2021-10" db="EMBL/GenBank/DDBJ databases">
        <title>De novo Genome Assembly of Clathrus columnatus (Basidiomycota, Fungi) Using Illumina and Nanopore Sequence Data.</title>
        <authorList>
            <person name="Ogiso-Tanaka E."/>
            <person name="Itagaki H."/>
            <person name="Hosoya T."/>
            <person name="Hosaka K."/>
        </authorList>
    </citation>
    <scope>NUCLEOTIDE SEQUENCE</scope>
    <source>
        <strain evidence="2">MO-923</strain>
    </source>
</reference>
<feature type="compositionally biased region" description="Acidic residues" evidence="1">
    <location>
        <begin position="288"/>
        <end position="297"/>
    </location>
</feature>
<dbReference type="Proteomes" id="UP001050691">
    <property type="component" value="Unassembled WGS sequence"/>
</dbReference>
<dbReference type="AlphaFoldDB" id="A0AAV5AAN7"/>
<gene>
    <name evidence="2" type="ORF">Clacol_003799</name>
</gene>
<feature type="region of interest" description="Disordered" evidence="1">
    <location>
        <begin position="127"/>
        <end position="306"/>
    </location>
</feature>
<comment type="caution">
    <text evidence="2">The sequence shown here is derived from an EMBL/GenBank/DDBJ whole genome shotgun (WGS) entry which is preliminary data.</text>
</comment>
<accession>A0AAV5AAN7</accession>
<keyword evidence="3" id="KW-1185">Reference proteome</keyword>
<feature type="compositionally biased region" description="Polar residues" evidence="1">
    <location>
        <begin position="91"/>
        <end position="100"/>
    </location>
</feature>
<feature type="compositionally biased region" description="Low complexity" evidence="1">
    <location>
        <begin position="137"/>
        <end position="147"/>
    </location>
</feature>
<feature type="compositionally biased region" description="Low complexity" evidence="1">
    <location>
        <begin position="261"/>
        <end position="276"/>
    </location>
</feature>
<evidence type="ECO:0000313" key="3">
    <source>
        <dbReference type="Proteomes" id="UP001050691"/>
    </source>
</evidence>